<proteinExistence type="predicted"/>
<accession>A0A0C9XVB3</accession>
<evidence type="ECO:0000313" key="1">
    <source>
        <dbReference type="EMBL" id="KIK05499.1"/>
    </source>
</evidence>
<reference evidence="2" key="2">
    <citation type="submission" date="2015-01" db="EMBL/GenBank/DDBJ databases">
        <title>Evolutionary Origins and Diversification of the Mycorrhizal Mutualists.</title>
        <authorList>
            <consortium name="DOE Joint Genome Institute"/>
            <consortium name="Mycorrhizal Genomics Consortium"/>
            <person name="Kohler A."/>
            <person name="Kuo A."/>
            <person name="Nagy L.G."/>
            <person name="Floudas D."/>
            <person name="Copeland A."/>
            <person name="Barry K.W."/>
            <person name="Cichocki N."/>
            <person name="Veneault-Fourrey C."/>
            <person name="LaButti K."/>
            <person name="Lindquist E.A."/>
            <person name="Lipzen A."/>
            <person name="Lundell T."/>
            <person name="Morin E."/>
            <person name="Murat C."/>
            <person name="Riley R."/>
            <person name="Ohm R."/>
            <person name="Sun H."/>
            <person name="Tunlid A."/>
            <person name="Henrissat B."/>
            <person name="Grigoriev I.V."/>
            <person name="Hibbett D.S."/>
            <person name="Martin F."/>
        </authorList>
    </citation>
    <scope>NUCLEOTIDE SEQUENCE [LARGE SCALE GENOMIC DNA]</scope>
    <source>
        <strain evidence="2">LaAM-08-1</strain>
    </source>
</reference>
<sequence length="64" mass="7465">MLVLETRSGLDFYLLHPVKKVNKRLTLQLMNTASARAIWKELKSAWLQWIHKADMSLRNLGICI</sequence>
<evidence type="ECO:0000313" key="2">
    <source>
        <dbReference type="Proteomes" id="UP000054477"/>
    </source>
</evidence>
<feature type="non-terminal residue" evidence="1">
    <location>
        <position position="64"/>
    </location>
</feature>
<dbReference type="AlphaFoldDB" id="A0A0C9XVB3"/>
<organism evidence="1 2">
    <name type="scientific">Laccaria amethystina LaAM-08-1</name>
    <dbReference type="NCBI Taxonomy" id="1095629"/>
    <lineage>
        <taxon>Eukaryota</taxon>
        <taxon>Fungi</taxon>
        <taxon>Dikarya</taxon>
        <taxon>Basidiomycota</taxon>
        <taxon>Agaricomycotina</taxon>
        <taxon>Agaricomycetes</taxon>
        <taxon>Agaricomycetidae</taxon>
        <taxon>Agaricales</taxon>
        <taxon>Agaricineae</taxon>
        <taxon>Hydnangiaceae</taxon>
        <taxon>Laccaria</taxon>
    </lineage>
</organism>
<dbReference type="Proteomes" id="UP000054477">
    <property type="component" value="Unassembled WGS sequence"/>
</dbReference>
<name>A0A0C9XVB3_9AGAR</name>
<keyword evidence="2" id="KW-1185">Reference proteome</keyword>
<dbReference type="EMBL" id="KN838559">
    <property type="protein sequence ID" value="KIK05499.1"/>
    <property type="molecule type" value="Genomic_DNA"/>
</dbReference>
<dbReference type="HOGENOM" id="CLU_2873851_0_0_1"/>
<protein>
    <submittedName>
        <fullName evidence="1">Uncharacterized protein</fullName>
    </submittedName>
</protein>
<gene>
    <name evidence="1" type="ORF">K443DRAFT_675057</name>
</gene>
<reference evidence="1 2" key="1">
    <citation type="submission" date="2014-04" db="EMBL/GenBank/DDBJ databases">
        <authorList>
            <consortium name="DOE Joint Genome Institute"/>
            <person name="Kuo A."/>
            <person name="Kohler A."/>
            <person name="Nagy L.G."/>
            <person name="Floudas D."/>
            <person name="Copeland A."/>
            <person name="Barry K.W."/>
            <person name="Cichocki N."/>
            <person name="Veneault-Fourrey C."/>
            <person name="LaButti K."/>
            <person name="Lindquist E.A."/>
            <person name="Lipzen A."/>
            <person name="Lundell T."/>
            <person name="Morin E."/>
            <person name="Murat C."/>
            <person name="Sun H."/>
            <person name="Tunlid A."/>
            <person name="Henrissat B."/>
            <person name="Grigoriev I.V."/>
            <person name="Hibbett D.S."/>
            <person name="Martin F."/>
            <person name="Nordberg H.P."/>
            <person name="Cantor M.N."/>
            <person name="Hua S.X."/>
        </authorList>
    </citation>
    <scope>NUCLEOTIDE SEQUENCE [LARGE SCALE GENOMIC DNA]</scope>
    <source>
        <strain evidence="1 2">LaAM-08-1</strain>
    </source>
</reference>